<evidence type="ECO:0000256" key="1">
    <source>
        <dbReference type="SAM" id="Phobius"/>
    </source>
</evidence>
<feature type="domain" description="EGF-like" evidence="2">
    <location>
        <begin position="118"/>
        <end position="133"/>
    </location>
</feature>
<dbReference type="PANTHER" id="PTHR39069">
    <property type="entry name" value="ECDYSONE-INDUCIBLE GENE E1, ISOFORM A"/>
    <property type="match status" value="1"/>
</dbReference>
<keyword evidence="4" id="KW-1185">Reference proteome</keyword>
<dbReference type="EMBL" id="JAIWYP010000006">
    <property type="protein sequence ID" value="KAH3810124.1"/>
    <property type="molecule type" value="Genomic_DNA"/>
</dbReference>
<proteinExistence type="predicted"/>
<dbReference type="Gene3D" id="2.90.20.10">
    <property type="entry name" value="Plasmodium vivax P25 domain"/>
    <property type="match status" value="1"/>
</dbReference>
<dbReference type="InterPro" id="IPR000742">
    <property type="entry name" value="EGF"/>
</dbReference>
<organism evidence="3 4">
    <name type="scientific">Dreissena polymorpha</name>
    <name type="common">Zebra mussel</name>
    <name type="synonym">Mytilus polymorpha</name>
    <dbReference type="NCBI Taxonomy" id="45954"/>
    <lineage>
        <taxon>Eukaryota</taxon>
        <taxon>Metazoa</taxon>
        <taxon>Spiralia</taxon>
        <taxon>Lophotrochozoa</taxon>
        <taxon>Mollusca</taxon>
        <taxon>Bivalvia</taxon>
        <taxon>Autobranchia</taxon>
        <taxon>Heteroconchia</taxon>
        <taxon>Euheterodonta</taxon>
        <taxon>Imparidentia</taxon>
        <taxon>Neoheterodontei</taxon>
        <taxon>Myida</taxon>
        <taxon>Dreissenoidea</taxon>
        <taxon>Dreissenidae</taxon>
        <taxon>Dreissena</taxon>
    </lineage>
</organism>
<evidence type="ECO:0000313" key="3">
    <source>
        <dbReference type="EMBL" id="KAH3810124.1"/>
    </source>
</evidence>
<gene>
    <name evidence="3" type="ORF">DPMN_138510</name>
</gene>
<evidence type="ECO:0000313" key="4">
    <source>
        <dbReference type="Proteomes" id="UP000828390"/>
    </source>
</evidence>
<dbReference type="AlphaFoldDB" id="A0A9D4JHC6"/>
<name>A0A9D4JHC6_DREPO</name>
<keyword evidence="1" id="KW-0812">Transmembrane</keyword>
<reference evidence="3" key="1">
    <citation type="journal article" date="2019" name="bioRxiv">
        <title>The Genome of the Zebra Mussel, Dreissena polymorpha: A Resource for Invasive Species Research.</title>
        <authorList>
            <person name="McCartney M.A."/>
            <person name="Auch B."/>
            <person name="Kono T."/>
            <person name="Mallez S."/>
            <person name="Zhang Y."/>
            <person name="Obille A."/>
            <person name="Becker A."/>
            <person name="Abrahante J.E."/>
            <person name="Garbe J."/>
            <person name="Badalamenti J.P."/>
            <person name="Herman A."/>
            <person name="Mangelson H."/>
            <person name="Liachko I."/>
            <person name="Sullivan S."/>
            <person name="Sone E.D."/>
            <person name="Koren S."/>
            <person name="Silverstein K.A.T."/>
            <person name="Beckman K.B."/>
            <person name="Gohl D.M."/>
        </authorList>
    </citation>
    <scope>NUCLEOTIDE SEQUENCE</scope>
    <source>
        <strain evidence="3">Duluth1</strain>
        <tissue evidence="3">Whole animal</tissue>
    </source>
</reference>
<protein>
    <recommendedName>
        <fullName evidence="2">EGF-like domain-containing protein</fullName>
    </recommendedName>
</protein>
<comment type="caution">
    <text evidence="3">The sequence shown here is derived from an EMBL/GenBank/DDBJ whole genome shotgun (WGS) entry which is preliminary data.</text>
</comment>
<dbReference type="Proteomes" id="UP000828390">
    <property type="component" value="Unassembled WGS sequence"/>
</dbReference>
<evidence type="ECO:0000259" key="2">
    <source>
        <dbReference type="PROSITE" id="PS01186"/>
    </source>
</evidence>
<feature type="transmembrane region" description="Helical" evidence="1">
    <location>
        <begin position="386"/>
        <end position="409"/>
    </location>
</feature>
<dbReference type="PROSITE" id="PS01186">
    <property type="entry name" value="EGF_2"/>
    <property type="match status" value="1"/>
</dbReference>
<sequence length="414" mass="43551">MALLQEIRTEFLLPSGKCNVPNGICETRCRCKEGFIALNESCLGKIGTTCTMQSDCIPEAACDDTFGGGTCTCNDGLVAYSNNTECRLKVGRPCNVTAAPHCIQNAECDVNGAKQNTCTCRQGFSVNNDKTKCLGNAGTACAATSECISKAVCSENKCTCEDLHVPSENGTKCIGYVGITCASTNECIQHAVCTGHTCTCEDMYASSEDKSTCIGYVGTMCASTNECIQHAECAGNACTCEDMYAPSDDKSTCIGYVGAICDDQSGTCVANAACNNGRCACLNGYQVEGYTCKAKVGTMCAATYECIRHAVCTGYTCSCEDSYTSSADSTTCIGHVGAICDQYSGTCVANAECINRHCACKNGYQADGNGSKTCKEKEDGSKVNTWIYIGSAAGFLIVLAFLAVVTCTVKRRKK</sequence>
<reference evidence="3" key="2">
    <citation type="submission" date="2020-11" db="EMBL/GenBank/DDBJ databases">
        <authorList>
            <person name="McCartney M.A."/>
            <person name="Auch B."/>
            <person name="Kono T."/>
            <person name="Mallez S."/>
            <person name="Becker A."/>
            <person name="Gohl D.M."/>
            <person name="Silverstein K.A.T."/>
            <person name="Koren S."/>
            <person name="Bechman K.B."/>
            <person name="Herman A."/>
            <person name="Abrahante J.E."/>
            <person name="Garbe J."/>
        </authorList>
    </citation>
    <scope>NUCLEOTIDE SEQUENCE</scope>
    <source>
        <strain evidence="3">Duluth1</strain>
        <tissue evidence="3">Whole animal</tissue>
    </source>
</reference>
<dbReference type="SMART" id="SM00181">
    <property type="entry name" value="EGF"/>
    <property type="match status" value="7"/>
</dbReference>
<dbReference type="PANTHER" id="PTHR39069:SF8">
    <property type="entry name" value="FI17111P1"/>
    <property type="match status" value="1"/>
</dbReference>
<accession>A0A9D4JHC6</accession>
<keyword evidence="1" id="KW-1133">Transmembrane helix</keyword>
<keyword evidence="1" id="KW-0472">Membrane</keyword>